<evidence type="ECO:0000313" key="2">
    <source>
        <dbReference type="EMBL" id="PTB80259.1"/>
    </source>
</evidence>
<reference evidence="2 3" key="1">
    <citation type="submission" date="2016-07" db="EMBL/GenBank/DDBJ databases">
        <title>Multiple horizontal gene transfer events from other fungi enriched the ability of initially mycotrophic Trichoderma (Ascomycota) to feed on dead plant biomass.</title>
        <authorList>
            <consortium name="DOE Joint Genome Institute"/>
            <person name="Aerts A."/>
            <person name="Atanasova L."/>
            <person name="Chenthamara K."/>
            <person name="Zhang J."/>
            <person name="Grujic M."/>
            <person name="Henrissat B."/>
            <person name="Kuo A."/>
            <person name="Salamov A."/>
            <person name="Lipzen A."/>
            <person name="Labutti K."/>
            <person name="Barry K."/>
            <person name="Miao Y."/>
            <person name="Rahimi M.J."/>
            <person name="Shen Q."/>
            <person name="Grigoriev I.V."/>
            <person name="Kubicek C.P."/>
            <person name="Druzhinina I.S."/>
        </authorList>
    </citation>
    <scope>NUCLEOTIDE SEQUENCE [LARGE SCALE GENOMIC DNA]</scope>
    <source>
        <strain evidence="2 3">ATCC 18648</strain>
    </source>
</reference>
<evidence type="ECO:0000256" key="1">
    <source>
        <dbReference type="SAM" id="MobiDB-lite"/>
    </source>
</evidence>
<protein>
    <submittedName>
        <fullName evidence="2">Uncharacterized protein</fullName>
    </submittedName>
</protein>
<proteinExistence type="predicted"/>
<dbReference type="Proteomes" id="UP000240760">
    <property type="component" value="Unassembled WGS sequence"/>
</dbReference>
<feature type="compositionally biased region" description="Low complexity" evidence="1">
    <location>
        <begin position="108"/>
        <end position="117"/>
    </location>
</feature>
<sequence length="169" mass="18349">MLVPIRLDSAHTSCPTETPDHFPSVQSSHSALPSHHFPGLQSSDQACVVGCPSLSVCRRCFQSSTRNIALRLRSFALPSSLSQSTIVFPGSKLGLRCSAFGSLDSNTTSTDSLPSPNQLNPRSTSQSPCRTLCYHSSTIALGLAYAGLRWSLSRSLSRRTKYIQTHLRI</sequence>
<dbReference type="AlphaFoldDB" id="A0A2T4CFB7"/>
<organism evidence="2 3">
    <name type="scientific">Trichoderma longibrachiatum ATCC 18648</name>
    <dbReference type="NCBI Taxonomy" id="983965"/>
    <lineage>
        <taxon>Eukaryota</taxon>
        <taxon>Fungi</taxon>
        <taxon>Dikarya</taxon>
        <taxon>Ascomycota</taxon>
        <taxon>Pezizomycotina</taxon>
        <taxon>Sordariomycetes</taxon>
        <taxon>Hypocreomycetidae</taxon>
        <taxon>Hypocreales</taxon>
        <taxon>Hypocreaceae</taxon>
        <taxon>Trichoderma</taxon>
    </lineage>
</organism>
<evidence type="ECO:0000313" key="3">
    <source>
        <dbReference type="Proteomes" id="UP000240760"/>
    </source>
</evidence>
<accession>A0A2T4CFB7</accession>
<feature type="compositionally biased region" description="Polar residues" evidence="1">
    <location>
        <begin position="118"/>
        <end position="128"/>
    </location>
</feature>
<dbReference type="EMBL" id="KZ679127">
    <property type="protein sequence ID" value="PTB80259.1"/>
    <property type="molecule type" value="Genomic_DNA"/>
</dbReference>
<feature type="region of interest" description="Disordered" evidence="1">
    <location>
        <begin position="108"/>
        <end position="128"/>
    </location>
</feature>
<name>A0A2T4CFB7_TRILO</name>
<keyword evidence="3" id="KW-1185">Reference proteome</keyword>
<gene>
    <name evidence="2" type="ORF">M440DRAFT_1120276</name>
</gene>